<evidence type="ECO:0000313" key="2">
    <source>
        <dbReference type="EMBL" id="GMR52376.1"/>
    </source>
</evidence>
<evidence type="ECO:0000256" key="1">
    <source>
        <dbReference type="SAM" id="SignalP"/>
    </source>
</evidence>
<accession>A0AAN5CX81</accession>
<evidence type="ECO:0000313" key="3">
    <source>
        <dbReference type="Proteomes" id="UP001328107"/>
    </source>
</evidence>
<keyword evidence="3" id="KW-1185">Reference proteome</keyword>
<feature type="chain" id="PRO_5042929146" evidence="1">
    <location>
        <begin position="27"/>
        <end position="152"/>
    </location>
</feature>
<gene>
    <name evidence="2" type="ORF">PMAYCL1PPCAC_22571</name>
</gene>
<keyword evidence="1" id="KW-0732">Signal</keyword>
<sequence>KGETCLFQFPLFSSLLSFLSIHGGRAHIAVLEWAHRSHEIHQELAQILLEGRPMVTELVAEAVPTAIAGVLVSGDQLHFGLPERPISNHSDNSVISEVSIISSSWFRVGVFPVMKFMPNEVVLRIVFLPEVDTRLEWFHAGERACQVSTEHN</sequence>
<name>A0AAN5CX81_9BILA</name>
<comment type="caution">
    <text evidence="2">The sequence shown here is derived from an EMBL/GenBank/DDBJ whole genome shotgun (WGS) entry which is preliminary data.</text>
</comment>
<protein>
    <submittedName>
        <fullName evidence="2">Uncharacterized protein</fullName>
    </submittedName>
</protein>
<dbReference type="EMBL" id="BTRK01000005">
    <property type="protein sequence ID" value="GMR52376.1"/>
    <property type="molecule type" value="Genomic_DNA"/>
</dbReference>
<reference evidence="3" key="1">
    <citation type="submission" date="2022-10" db="EMBL/GenBank/DDBJ databases">
        <title>Genome assembly of Pristionchus species.</title>
        <authorList>
            <person name="Yoshida K."/>
            <person name="Sommer R.J."/>
        </authorList>
    </citation>
    <scope>NUCLEOTIDE SEQUENCE [LARGE SCALE GENOMIC DNA]</scope>
    <source>
        <strain evidence="3">RS5460</strain>
    </source>
</reference>
<proteinExistence type="predicted"/>
<organism evidence="2 3">
    <name type="scientific">Pristionchus mayeri</name>
    <dbReference type="NCBI Taxonomy" id="1317129"/>
    <lineage>
        <taxon>Eukaryota</taxon>
        <taxon>Metazoa</taxon>
        <taxon>Ecdysozoa</taxon>
        <taxon>Nematoda</taxon>
        <taxon>Chromadorea</taxon>
        <taxon>Rhabditida</taxon>
        <taxon>Rhabditina</taxon>
        <taxon>Diplogasteromorpha</taxon>
        <taxon>Diplogasteroidea</taxon>
        <taxon>Neodiplogasteridae</taxon>
        <taxon>Pristionchus</taxon>
    </lineage>
</organism>
<feature type="signal peptide" evidence="1">
    <location>
        <begin position="1"/>
        <end position="26"/>
    </location>
</feature>
<feature type="non-terminal residue" evidence="2">
    <location>
        <position position="152"/>
    </location>
</feature>
<dbReference type="AlphaFoldDB" id="A0AAN5CX81"/>
<feature type="non-terminal residue" evidence="2">
    <location>
        <position position="1"/>
    </location>
</feature>
<dbReference type="Proteomes" id="UP001328107">
    <property type="component" value="Unassembled WGS sequence"/>
</dbReference>